<dbReference type="OrthoDB" id="246504at2759"/>
<comment type="caution">
    <text evidence="3">The sequence shown here is derived from an EMBL/GenBank/DDBJ whole genome shotgun (WGS) entry which is preliminary data.</text>
</comment>
<evidence type="ECO:0000313" key="3">
    <source>
        <dbReference type="EMBL" id="EKF27307.1"/>
    </source>
</evidence>
<protein>
    <submittedName>
        <fullName evidence="3">Uncharacterized protein</fullName>
    </submittedName>
</protein>
<feature type="region of interest" description="Disordered" evidence="2">
    <location>
        <begin position="287"/>
        <end position="317"/>
    </location>
</feature>
<keyword evidence="4" id="KW-1185">Reference proteome</keyword>
<dbReference type="AlphaFoldDB" id="K2NE61"/>
<feature type="region of interest" description="Disordered" evidence="2">
    <location>
        <begin position="385"/>
        <end position="409"/>
    </location>
</feature>
<accession>K2NE61</accession>
<organism evidence="3 4">
    <name type="scientific">Trypanosoma cruzi marinkellei</name>
    <dbReference type="NCBI Taxonomy" id="85056"/>
    <lineage>
        <taxon>Eukaryota</taxon>
        <taxon>Discoba</taxon>
        <taxon>Euglenozoa</taxon>
        <taxon>Kinetoplastea</taxon>
        <taxon>Metakinetoplastina</taxon>
        <taxon>Trypanosomatida</taxon>
        <taxon>Trypanosomatidae</taxon>
        <taxon>Trypanosoma</taxon>
        <taxon>Schizotrypanum</taxon>
    </lineage>
</organism>
<evidence type="ECO:0000256" key="1">
    <source>
        <dbReference type="SAM" id="Coils"/>
    </source>
</evidence>
<feature type="coiled-coil region" evidence="1">
    <location>
        <begin position="704"/>
        <end position="756"/>
    </location>
</feature>
<keyword evidence="1" id="KW-0175">Coiled coil</keyword>
<dbReference type="EMBL" id="AHKC01018450">
    <property type="protein sequence ID" value="EKF27307.1"/>
    <property type="molecule type" value="Genomic_DNA"/>
</dbReference>
<evidence type="ECO:0000256" key="2">
    <source>
        <dbReference type="SAM" id="MobiDB-lite"/>
    </source>
</evidence>
<sequence length="1101" mass="122276">MMDGILPKSAQLGLDAASSPLPGDERTFLMQSRQRGAAAVSYHLHHGRANVAEVAPYLVATQRHAYMNLPPAIDVETVEEAKAMLEHWEAWNFHIQKQLQLNSKPSSMNKVGDQASALAADSLYFPAYHLTGGNAETIGGNSLCKNMTGEHPHLHSELRVESGPGARVMKASKHPFSVASRTTVATAQRMVRPESTRHSRALLIKRALELVGKPLGRAGSEGNNGVDNFEQLSAARQASKDRAEVESQANLGDSLTETGTLVDSKLEEMKIKSDPLALVGRLQRRLGEETRRSTTESLAPLEASNSGSKKDNEKLLAWPDPPSRLHLELNHYEELEKSICLAPLDSVHVTAHGKMQGEDNHSMWLSQLHGSSKDAVIIRGEEYAQQTEENKEAVKDDSSSDDSPPRGFPTVLLRQSAVAIPPTLQTAVGDFDSESGDSVAEVTHEFLEATRSRDDTDGEVEEVVDKAEQCGTSVRTATQSEELGEVKSMAVEDEKECTTTLTDAAFVAKGEETEEDALEASRKYEKEGIILLINDKSQHVSEKRAASQSECENSLMVSEGVQNGCITNFDDIFAMCELKTEEYTNRIALVMEESSQLSELCILCRSVAVNFAKGSCADFNHNSMKEEKAVSASIIGTEDVLGGGNEVATKMIPQRRIERILFSPHLYPSRPQRWRSKRRMGKVRFRCLTGLQMKCGDIENKLQAEALETRLNEALSSLQEARVEINTEAQRFFKEKAEMKESFMELQENLAVKEQTINTLHSSIQDSHLVIDHLRQRLEGNARESAAMEKIIQATVAELRAAKDALKSTAEKHENALHAQAELFEARLCETMTVLQEARKKSDEELRCEKDKFFALERVANARLKELQSKLLESTATEHRALRLAAALERALLLAKSSVEKHVAEKKLISLELFDVEERLRSARAQTAAAVAVMGRCVLISLIQRCFSRWMRKCRETKCRTLERVQRESNERRRELILWCDQVRFPDITAVPVRRTRRPVISSNVSYEKAALVVTAVAGTPVRRVGSAPAVAMEASELRISGETPPRFCYFNNQLAHERQRAATLLTERDALRDALRESSAANSELLDQLEVTLRGSTASQ</sequence>
<name>K2NE61_TRYCR</name>
<feature type="compositionally biased region" description="Basic and acidic residues" evidence="2">
    <location>
        <begin position="388"/>
        <end position="398"/>
    </location>
</feature>
<proteinExistence type="predicted"/>
<reference evidence="3 4" key="1">
    <citation type="journal article" date="2012" name="BMC Genomics">
        <title>Comparative genomic analysis of human infective Trypanosoma cruzi lineages with the bat-restricted subspecies T. cruzi marinkellei.</title>
        <authorList>
            <person name="Franzen O."/>
            <person name="Talavera-Lopez C."/>
            <person name="Ochaya S."/>
            <person name="Butler C.E."/>
            <person name="Messenger L.A."/>
            <person name="Lewis M.D."/>
            <person name="Llewellyn M.S."/>
            <person name="Marinkelle C.J."/>
            <person name="Tyler K.M."/>
            <person name="Miles M.A."/>
            <person name="Andersson B."/>
        </authorList>
    </citation>
    <scope>NUCLEOTIDE SEQUENCE [LARGE SCALE GENOMIC DNA]</scope>
    <source>
        <strain evidence="3 4">B7</strain>
    </source>
</reference>
<gene>
    <name evidence="3" type="ORF">MOQ_008972</name>
</gene>
<evidence type="ECO:0000313" key="4">
    <source>
        <dbReference type="Proteomes" id="UP000007350"/>
    </source>
</evidence>
<dbReference type="Proteomes" id="UP000007350">
    <property type="component" value="Unassembled WGS sequence"/>
</dbReference>